<feature type="region of interest" description="Disordered" evidence="2">
    <location>
        <begin position="394"/>
        <end position="417"/>
    </location>
</feature>
<dbReference type="NCBIfam" id="TIGR03715">
    <property type="entry name" value="KxYKxGKxW"/>
    <property type="match status" value="1"/>
</dbReference>
<dbReference type="AlphaFoldDB" id="A0A0R1N3R4"/>
<evidence type="ECO:0000256" key="2">
    <source>
        <dbReference type="SAM" id="MobiDB-lite"/>
    </source>
</evidence>
<dbReference type="Proteomes" id="UP000051330">
    <property type="component" value="Unassembled WGS sequence"/>
</dbReference>
<accession>A0A0R1N3R4</accession>
<feature type="compositionally biased region" description="Gly residues" evidence="2">
    <location>
        <begin position="1101"/>
        <end position="1117"/>
    </location>
</feature>
<keyword evidence="4" id="KW-1185">Reference proteome</keyword>
<feature type="compositionally biased region" description="Gly residues" evidence="2">
    <location>
        <begin position="1073"/>
        <end position="1093"/>
    </location>
</feature>
<name>A0A0R1N3R4_9LACO</name>
<evidence type="ECO:0000313" key="3">
    <source>
        <dbReference type="EMBL" id="KRL14604.1"/>
    </source>
</evidence>
<feature type="compositionally biased region" description="Low complexity" evidence="2">
    <location>
        <begin position="394"/>
        <end position="406"/>
    </location>
</feature>
<dbReference type="RefSeq" id="WP_162261462.1">
    <property type="nucleotide sequence ID" value="NZ_AZEC01000001.1"/>
</dbReference>
<feature type="compositionally biased region" description="Polar residues" evidence="2">
    <location>
        <begin position="1143"/>
        <end position="1158"/>
    </location>
</feature>
<feature type="compositionally biased region" description="Low complexity" evidence="2">
    <location>
        <begin position="191"/>
        <end position="204"/>
    </location>
</feature>
<feature type="compositionally biased region" description="Polar residues" evidence="2">
    <location>
        <begin position="1165"/>
        <end position="1177"/>
    </location>
</feature>
<dbReference type="Pfam" id="PF19258">
    <property type="entry name" value="KxYKxGKxW_sig"/>
    <property type="match status" value="1"/>
</dbReference>
<feature type="compositionally biased region" description="Polar residues" evidence="2">
    <location>
        <begin position="408"/>
        <end position="417"/>
    </location>
</feature>
<feature type="compositionally biased region" description="Polar residues" evidence="2">
    <location>
        <begin position="50"/>
        <end position="97"/>
    </location>
</feature>
<sequence length="1249" mass="131512">MAHSKVHFTLYKAGKRWLTAGITVTAMGLALGAPHSVSAASVKGSLESPGETTTAEAAQGNTVASDQREPQSTTAPVVAQPTTQAGQTNVDATPNKSAQTTATAQTSPTESNQTPVAKTQTASKQPVKPQPGDAQTTQPQQNKAQPVQVQVSKTQPAAAKAQPSQPTTTTHSGTESDTKGAYQQDGKQTDQANQQAKAANAAKAALQKLLDHPQPDDAQWTTAINQALKTYQTAATAFTGQTTATEQAVKDYEAAVAAYIKNGGPNQGAIDQITPSDTTAKTDAAKLAAYEKQIAAVQSGLGQVQEIQDHLAAYKTDKATYAAAQQVIAANKQLTQTITGLNGAIDGIKYSAQAGDTATVTQLLHTLDLIKGEYDADVTAYQAQAKKFNQAAQTAADQAQAQHPAAIDTSSLNDNPTDQQYHQFADAATTTAQNNQDVNTVKNAYADAQKAYQDDIAAPQESTQKAVTDWQQAADQYNQTIQQIEQQPNAQTDETTLTNQANAFNQKQQAAQDTLTAFNKSQSDYQKKLADYQTALNTYTTQRHLAHQDAGSITDFTHAWQQFTTSAATAIAQNTQVITHNAAAYQQGQNLTAAFQAVQQKVTAINQAAQAQIAAADQFNKLVNQISTTGQGVWSQYNSNPNATNAQGQPVASDNIVALGQYLIDQDFAYLNAVYGENYKPDTKAVIDTIDSGAKITRTYVETHLYPGTADRTLATLKNQAGSYANVVDGFNQALQNYTTATRTTPTNGTDQGLTPLVDNVSASALKFEQSINAANGFIAQFNQVSQYVADHSADQKNNDTLHQQILDPNVSSTNESTPNTGASMLGPKSVNINILLDNNGTLAGLVGVPDSGIDSPVYATGSITHHTSEQNPSRVLTPDEIDQLLHPTDMQNNYDGSPTTINSIMQVNGKTYYLAGFYINEPTRVIPSYDNVNQLYVFRTADPMNELEQVLQGFSVSMSNQNNSDIYLLMVPVDTTNSITPTIHATPVTPVPSEQINVGYTNVATPTAPKTTSPAPAAPNTPVNPGLDLHYATASDPSSVVAPTIDTTTVHLADAPTITLQAPKTPTTPGGNTPGQGGNTPGQGGNTPGQGGNTPSQGGNTPGQGGNTPGQGGNTPGHGSNTPGGNTPGHGGNTSSGNNPGQPSTGTHTGQPHQAGQSGDHYASHNNPVGQNPQPMNLVTRTAQTQPGVSTHWSLRNITQLPGHQTGTPTLPQTGERSETGWTVLGAALAAFTVLCGWTLEHRKQRNA</sequence>
<evidence type="ECO:0000256" key="1">
    <source>
        <dbReference type="ARBA" id="ARBA00022729"/>
    </source>
</evidence>
<gene>
    <name evidence="3" type="ORF">FD09_GL000257</name>
</gene>
<dbReference type="EMBL" id="AZEC01000001">
    <property type="protein sequence ID" value="KRL14604.1"/>
    <property type="molecule type" value="Genomic_DNA"/>
</dbReference>
<feature type="compositionally biased region" description="Low complexity" evidence="2">
    <location>
        <begin position="152"/>
        <end position="175"/>
    </location>
</feature>
<dbReference type="STRING" id="1423792.FD09_GL000257"/>
<comment type="caution">
    <text evidence="3">The sequence shown here is derived from an EMBL/GenBank/DDBJ whole genome shotgun (WGS) entry which is preliminary data.</text>
</comment>
<dbReference type="InterPro" id="IPR022263">
    <property type="entry name" value="KxYKxGKxW"/>
</dbReference>
<feature type="region of interest" description="Disordered" evidence="2">
    <location>
        <begin position="1055"/>
        <end position="1177"/>
    </location>
</feature>
<evidence type="ECO:0000313" key="4">
    <source>
        <dbReference type="Proteomes" id="UP000051330"/>
    </source>
</evidence>
<reference evidence="3 4" key="1">
    <citation type="journal article" date="2015" name="Genome Announc.">
        <title>Expanding the biotechnology potential of lactobacilli through comparative genomics of 213 strains and associated genera.</title>
        <authorList>
            <person name="Sun Z."/>
            <person name="Harris H.M."/>
            <person name="McCann A."/>
            <person name="Guo C."/>
            <person name="Argimon S."/>
            <person name="Zhang W."/>
            <person name="Yang X."/>
            <person name="Jeffery I.B."/>
            <person name="Cooney J.C."/>
            <person name="Kagawa T.F."/>
            <person name="Liu W."/>
            <person name="Song Y."/>
            <person name="Salvetti E."/>
            <person name="Wrobel A."/>
            <person name="Rasinkangas P."/>
            <person name="Parkhill J."/>
            <person name="Rea M.C."/>
            <person name="O'Sullivan O."/>
            <person name="Ritari J."/>
            <person name="Douillard F.P."/>
            <person name="Paul Ross R."/>
            <person name="Yang R."/>
            <person name="Briner A.E."/>
            <person name="Felis G.E."/>
            <person name="de Vos W.M."/>
            <person name="Barrangou R."/>
            <person name="Klaenhammer T.R."/>
            <person name="Caufield P.W."/>
            <person name="Cui Y."/>
            <person name="Zhang H."/>
            <person name="O'Toole P.W."/>
        </authorList>
    </citation>
    <scope>NUCLEOTIDE SEQUENCE [LARGE SCALE GENOMIC DNA]</scope>
    <source>
        <strain evidence="3 4">DSM 12744</strain>
    </source>
</reference>
<feature type="region of interest" description="Disordered" evidence="2">
    <location>
        <begin position="1004"/>
        <end position="1032"/>
    </location>
</feature>
<feature type="compositionally biased region" description="Polar residues" evidence="2">
    <location>
        <begin position="133"/>
        <end position="151"/>
    </location>
</feature>
<keyword evidence="1" id="KW-0732">Signal</keyword>
<dbReference type="NCBIfam" id="TIGR01167">
    <property type="entry name" value="LPXTG_anchor"/>
    <property type="match status" value="1"/>
</dbReference>
<feature type="region of interest" description="Disordered" evidence="2">
    <location>
        <begin position="42"/>
        <end position="204"/>
    </location>
</feature>
<feature type="compositionally biased region" description="Low complexity" evidence="2">
    <location>
        <begin position="1004"/>
        <end position="1026"/>
    </location>
</feature>
<proteinExistence type="predicted"/>
<feature type="compositionally biased region" description="Polar residues" evidence="2">
    <location>
        <begin position="107"/>
        <end position="124"/>
    </location>
</feature>
<protein>
    <recommendedName>
        <fullName evidence="5">Gram-positive cocci surface proteins LPxTG domain-containing protein</fullName>
    </recommendedName>
</protein>
<dbReference type="PATRIC" id="fig|1423792.3.peg.261"/>
<evidence type="ECO:0008006" key="5">
    <source>
        <dbReference type="Google" id="ProtNLM"/>
    </source>
</evidence>
<organism evidence="3 4">
    <name type="scientific">Schleiferilactobacillus perolens DSM 12744</name>
    <dbReference type="NCBI Taxonomy" id="1423792"/>
    <lineage>
        <taxon>Bacteria</taxon>
        <taxon>Bacillati</taxon>
        <taxon>Bacillota</taxon>
        <taxon>Bacilli</taxon>
        <taxon>Lactobacillales</taxon>
        <taxon>Lactobacillaceae</taxon>
        <taxon>Schleiferilactobacillus</taxon>
    </lineage>
</organism>